<dbReference type="GO" id="GO:0004527">
    <property type="term" value="F:exonuclease activity"/>
    <property type="evidence" value="ECO:0007669"/>
    <property type="project" value="UniProtKB-KW"/>
</dbReference>
<dbReference type="PROSITE" id="PS50887">
    <property type="entry name" value="GGDEF"/>
    <property type="match status" value="1"/>
</dbReference>
<evidence type="ECO:0000256" key="4">
    <source>
        <dbReference type="ARBA" id="ARBA00022722"/>
    </source>
</evidence>
<dbReference type="GO" id="GO:0004519">
    <property type="term" value="F:endonuclease activity"/>
    <property type="evidence" value="ECO:0007669"/>
    <property type="project" value="UniProtKB-KW"/>
</dbReference>
<accession>I0EP15</accession>
<dbReference type="Gene3D" id="3.30.70.270">
    <property type="match status" value="1"/>
</dbReference>
<dbReference type="Proteomes" id="UP000005010">
    <property type="component" value="Chromosome"/>
</dbReference>
<dbReference type="InterPro" id="IPR052117">
    <property type="entry name" value="Cas10/Csm1_subtype-III-A"/>
</dbReference>
<gene>
    <name evidence="13" type="ordered locus">HCW_07130</name>
</gene>
<evidence type="ECO:0000256" key="7">
    <source>
        <dbReference type="ARBA" id="ARBA00022801"/>
    </source>
</evidence>
<protein>
    <recommendedName>
        <fullName evidence="2">CRISPR system single-strand-specific deoxyribonuclease Cas10/Csm1 (subtype III-A)</fullName>
    </recommendedName>
    <alternativeName>
        <fullName evidence="11">Cyclic oligoadenylate synthase</fullName>
    </alternativeName>
</protein>
<dbReference type="GO" id="GO:0005524">
    <property type="term" value="F:ATP binding"/>
    <property type="evidence" value="ECO:0007669"/>
    <property type="project" value="UniProtKB-KW"/>
</dbReference>
<dbReference type="InterPro" id="IPR000160">
    <property type="entry name" value="GGDEF_dom"/>
</dbReference>
<evidence type="ECO:0000256" key="8">
    <source>
        <dbReference type="ARBA" id="ARBA00022839"/>
    </source>
</evidence>
<evidence type="ECO:0000259" key="12">
    <source>
        <dbReference type="PROSITE" id="PS50887"/>
    </source>
</evidence>
<evidence type="ECO:0000256" key="1">
    <source>
        <dbReference type="ARBA" id="ARBA00005700"/>
    </source>
</evidence>
<keyword evidence="3" id="KW-0808">Transferase</keyword>
<dbReference type="GO" id="GO:0016740">
    <property type="term" value="F:transferase activity"/>
    <property type="evidence" value="ECO:0007669"/>
    <property type="project" value="UniProtKB-KW"/>
</dbReference>
<dbReference type="HOGENOM" id="CLU_017487_0_0_7"/>
<dbReference type="AlphaFoldDB" id="I0EP15"/>
<dbReference type="EMBL" id="CP003479">
    <property type="protein sequence ID" value="AFI04684.1"/>
    <property type="molecule type" value="Genomic_DNA"/>
</dbReference>
<feature type="domain" description="GGDEF" evidence="12">
    <location>
        <begin position="304"/>
        <end position="443"/>
    </location>
</feature>
<dbReference type="InterPro" id="IPR043128">
    <property type="entry name" value="Rev_trsase/Diguanyl_cyclase"/>
</dbReference>
<evidence type="ECO:0000256" key="6">
    <source>
        <dbReference type="ARBA" id="ARBA00022759"/>
    </source>
</evidence>
<evidence type="ECO:0000256" key="5">
    <source>
        <dbReference type="ARBA" id="ARBA00022741"/>
    </source>
</evidence>
<dbReference type="RefSeq" id="WP_014661551.1">
    <property type="nucleotide sequence ID" value="NC_017737.1"/>
</dbReference>
<keyword evidence="6" id="KW-0255">Endonuclease</keyword>
<keyword evidence="9" id="KW-0067">ATP-binding</keyword>
<keyword evidence="4" id="KW-0540">Nuclease</keyword>
<evidence type="ECO:0000313" key="13">
    <source>
        <dbReference type="EMBL" id="AFI04684.1"/>
    </source>
</evidence>
<dbReference type="PANTHER" id="PTHR36528">
    <property type="entry name" value="CRISPR SYSTEM SINGLE-STRAND-SPECIFIC DEOXYRIBONUCLEASE CAS10/CSM1 (SUBTYPE III-A)"/>
    <property type="match status" value="1"/>
</dbReference>
<evidence type="ECO:0000256" key="11">
    <source>
        <dbReference type="ARBA" id="ARBA00032922"/>
    </source>
</evidence>
<dbReference type="InterPro" id="IPR013408">
    <property type="entry name" value="Cas10/Csm1"/>
</dbReference>
<comment type="similarity">
    <text evidence="1">Belongs to the CRISPR-associated Cas10/Csm1 family.</text>
</comment>
<dbReference type="GO" id="GO:0051607">
    <property type="term" value="P:defense response to virus"/>
    <property type="evidence" value="ECO:0007669"/>
    <property type="project" value="UniProtKB-KW"/>
</dbReference>
<sequence>MSEKIQSINKEYIEFFNKKFYRYVKEDYNLEEILNRYKNKDLLFIGGDFYGKQNFIFDNVVNKHAFKMLRARSAFIQLFTQYVANYICHCLQIDKECIIFLQAGKFTIISDRLEVDIKKIQEEINKYFLKNFFGLSGMLLFTYKRENFKNIMGDYFSIIKELEDEKERKKLQKFNFLEKKNETDFILSLESIPNEKICKICNMRKIQEQEDSKRNKNSDKETYCKICNIFIELGRQLANIANKNSFVCSRELGLNFSDFPCNLLLDTKIKSYVAIKQGKNQQNQVCTFEELAKSSCQGKDKGLKSLGVLKADVDGMGEFIKNKISNFKEYDVFSKSINNFFSSYVPKVLMEKNLKNTYVIFGGGDDLFLLGTWDEVLNLARKIYKFFRIFTKFTKKELNISFGVAVAKPNVPMSYLANITEMLLNNAKDKKIGNKESISVFGETAKLDKYIEINKELKKIIDINDENLNTNFYYNILEFCNMRQRLEKDFSPKDALWKSKLNYSFRKYNTQKELEDEKLDKLIKYIDDFYKAKVVKMVFSELIYLRRKDA</sequence>
<dbReference type="eggNOG" id="COG1353">
    <property type="taxonomic scope" value="Bacteria"/>
</dbReference>
<keyword evidence="14" id="KW-1185">Reference proteome</keyword>
<dbReference type="NCBIfam" id="TIGR02578">
    <property type="entry name" value="cas_TM1811_Csm1"/>
    <property type="match status" value="1"/>
</dbReference>
<dbReference type="InterPro" id="IPR041062">
    <property type="entry name" value="Csm1_B"/>
</dbReference>
<evidence type="ECO:0000256" key="3">
    <source>
        <dbReference type="ARBA" id="ARBA00022679"/>
    </source>
</evidence>
<evidence type="ECO:0000313" key="14">
    <source>
        <dbReference type="Proteomes" id="UP000005010"/>
    </source>
</evidence>
<dbReference type="Pfam" id="PF18211">
    <property type="entry name" value="Csm1_B"/>
    <property type="match status" value="1"/>
</dbReference>
<dbReference type="InterPro" id="IPR054767">
    <property type="entry name" value="Cas10-Cmr2_palm2"/>
</dbReference>
<proteinExistence type="inferred from homology"/>
<organism evidence="13 14">
    <name type="scientific">Helicobacter cetorum (strain ATCC BAA-429 / MIT 00-7128)</name>
    <dbReference type="NCBI Taxonomy" id="182217"/>
    <lineage>
        <taxon>Bacteria</taxon>
        <taxon>Pseudomonadati</taxon>
        <taxon>Campylobacterota</taxon>
        <taxon>Epsilonproteobacteria</taxon>
        <taxon>Campylobacterales</taxon>
        <taxon>Helicobacteraceae</taxon>
        <taxon>Helicobacter</taxon>
    </lineage>
</organism>
<keyword evidence="8" id="KW-0269">Exonuclease</keyword>
<dbReference type="Pfam" id="PF22335">
    <property type="entry name" value="Cas10-Cmr2_palm2"/>
    <property type="match status" value="1"/>
</dbReference>
<evidence type="ECO:0000256" key="10">
    <source>
        <dbReference type="ARBA" id="ARBA00023118"/>
    </source>
</evidence>
<keyword evidence="10" id="KW-0051">Antiviral defense</keyword>
<evidence type="ECO:0000256" key="9">
    <source>
        <dbReference type="ARBA" id="ARBA00022840"/>
    </source>
</evidence>
<name>I0EP15_HELC0</name>
<reference evidence="14" key="1">
    <citation type="submission" date="2012-04" db="EMBL/GenBank/DDBJ databases">
        <title>Complete genome sequence of Helicobacter cetorum strain MIT 00-7128.</title>
        <authorList>
            <person name="Kersulyte D."/>
            <person name="Berg D.E."/>
        </authorList>
    </citation>
    <scope>NUCLEOTIDE SEQUENCE [LARGE SCALE GENOMIC DNA]</scope>
    <source>
        <strain evidence="14">MIT 00-7128</strain>
    </source>
</reference>
<keyword evidence="5" id="KW-0547">Nucleotide-binding</keyword>
<keyword evidence="7" id="KW-0378">Hydrolase</keyword>
<evidence type="ECO:0000256" key="2">
    <source>
        <dbReference type="ARBA" id="ARBA00014333"/>
    </source>
</evidence>
<dbReference type="PATRIC" id="fig|182217.3.peg.1508"/>
<dbReference type="STRING" id="182217.HCW_07130"/>
<dbReference type="PANTHER" id="PTHR36528:SF1">
    <property type="entry name" value="CRISPR SYSTEM SINGLE-STRAND-SPECIFIC DEOXYRIBONUCLEASE CAS10_CSM1 (SUBTYPE III-A)"/>
    <property type="match status" value="1"/>
</dbReference>
<dbReference type="KEGG" id="hce:HCW_07130"/>